<feature type="signal peptide" evidence="2">
    <location>
        <begin position="1"/>
        <end position="15"/>
    </location>
</feature>
<name>W6QMR9_PENRF</name>
<organism evidence="3 4">
    <name type="scientific">Penicillium roqueforti (strain FM164)</name>
    <dbReference type="NCBI Taxonomy" id="1365484"/>
    <lineage>
        <taxon>Eukaryota</taxon>
        <taxon>Fungi</taxon>
        <taxon>Dikarya</taxon>
        <taxon>Ascomycota</taxon>
        <taxon>Pezizomycotina</taxon>
        <taxon>Eurotiomycetes</taxon>
        <taxon>Eurotiomycetidae</taxon>
        <taxon>Eurotiales</taxon>
        <taxon>Aspergillaceae</taxon>
        <taxon>Penicillium</taxon>
    </lineage>
</organism>
<gene>
    <name evidence="3" type="ORF">PROQFM164_S09g000099</name>
</gene>
<proteinExistence type="predicted"/>
<dbReference type="EMBL" id="HG792023">
    <property type="protein sequence ID" value="CDM38183.1"/>
    <property type="molecule type" value="Genomic_DNA"/>
</dbReference>
<dbReference type="AlphaFoldDB" id="W6QMR9"/>
<feature type="chain" id="PRO_5013334325" evidence="2">
    <location>
        <begin position="16"/>
        <end position="119"/>
    </location>
</feature>
<feature type="region of interest" description="Disordered" evidence="1">
    <location>
        <begin position="24"/>
        <end position="48"/>
    </location>
</feature>
<evidence type="ECO:0000256" key="1">
    <source>
        <dbReference type="SAM" id="MobiDB-lite"/>
    </source>
</evidence>
<evidence type="ECO:0000313" key="4">
    <source>
        <dbReference type="Proteomes" id="UP000030686"/>
    </source>
</evidence>
<evidence type="ECO:0000313" key="3">
    <source>
        <dbReference type="EMBL" id="CDM38183.1"/>
    </source>
</evidence>
<feature type="compositionally biased region" description="Polar residues" evidence="1">
    <location>
        <begin position="32"/>
        <end position="43"/>
    </location>
</feature>
<protein>
    <submittedName>
        <fullName evidence="3">Uncharacterized protein</fullName>
    </submittedName>
</protein>
<keyword evidence="2" id="KW-0732">Signal</keyword>
<accession>W6QMR9</accession>
<evidence type="ECO:0000256" key="2">
    <source>
        <dbReference type="SAM" id="SignalP"/>
    </source>
</evidence>
<reference evidence="3" key="1">
    <citation type="journal article" date="2014" name="Nat. Commun.">
        <title>Multiple recent horizontal transfers of a large genomic region in cheese making fungi.</title>
        <authorList>
            <person name="Cheeseman K."/>
            <person name="Ropars J."/>
            <person name="Renault P."/>
            <person name="Dupont J."/>
            <person name="Gouzy J."/>
            <person name="Branca A."/>
            <person name="Abraham A.L."/>
            <person name="Ceppi M."/>
            <person name="Conseiller E."/>
            <person name="Debuchy R."/>
            <person name="Malagnac F."/>
            <person name="Goarin A."/>
            <person name="Silar P."/>
            <person name="Lacoste S."/>
            <person name="Sallet E."/>
            <person name="Bensimon A."/>
            <person name="Giraud T."/>
            <person name="Brygoo Y."/>
        </authorList>
    </citation>
    <scope>NUCLEOTIDE SEQUENCE [LARGE SCALE GENOMIC DNA]</scope>
    <source>
        <strain evidence="3">FM164</strain>
    </source>
</reference>
<sequence>MRLVILTILCAVAKAAFSTAPKDNLNALPTGLSDSAPSGSSPGQFDGIDIQIDTPKFNLSSDDLLVQLARDSNEVSGDSDPNFEATQFYMCCQQTNTSAVIDNYYPPYACIFGPSTGDR</sequence>
<keyword evidence="4" id="KW-1185">Reference proteome</keyword>
<dbReference type="Proteomes" id="UP000030686">
    <property type="component" value="Unassembled WGS sequence"/>
</dbReference>